<accession>G2YZG1</accession>
<dbReference type="Proteomes" id="UP000008177">
    <property type="component" value="Unplaced contigs"/>
</dbReference>
<evidence type="ECO:0000256" key="1">
    <source>
        <dbReference type="SAM" id="MobiDB-lite"/>
    </source>
</evidence>
<evidence type="ECO:0000313" key="3">
    <source>
        <dbReference type="Proteomes" id="UP000008177"/>
    </source>
</evidence>
<dbReference type="HOGENOM" id="CLU_2263344_0_0_1"/>
<proteinExistence type="predicted"/>
<evidence type="ECO:0000313" key="2">
    <source>
        <dbReference type="EMBL" id="CCD57009.1"/>
    </source>
</evidence>
<protein>
    <submittedName>
        <fullName evidence="2">Uncharacterized protein</fullName>
    </submittedName>
</protein>
<feature type="region of interest" description="Disordered" evidence="1">
    <location>
        <begin position="1"/>
        <end position="27"/>
    </location>
</feature>
<dbReference type="AlphaFoldDB" id="G2YZG1"/>
<organism evidence="2 3">
    <name type="scientific">Botryotinia fuckeliana (strain T4)</name>
    <name type="common">Noble rot fungus</name>
    <name type="synonym">Botrytis cinerea</name>
    <dbReference type="NCBI Taxonomy" id="999810"/>
    <lineage>
        <taxon>Eukaryota</taxon>
        <taxon>Fungi</taxon>
        <taxon>Dikarya</taxon>
        <taxon>Ascomycota</taxon>
        <taxon>Pezizomycotina</taxon>
        <taxon>Leotiomycetes</taxon>
        <taxon>Helotiales</taxon>
        <taxon>Sclerotiniaceae</taxon>
        <taxon>Botrytis</taxon>
    </lineage>
</organism>
<name>G2YZG1_BOTF4</name>
<reference evidence="3" key="1">
    <citation type="journal article" date="2011" name="PLoS Genet.">
        <title>Genomic analysis of the necrotrophic fungal pathogens Sclerotinia sclerotiorum and Botrytis cinerea.</title>
        <authorList>
            <person name="Amselem J."/>
            <person name="Cuomo C.A."/>
            <person name="van Kan J.A."/>
            <person name="Viaud M."/>
            <person name="Benito E.P."/>
            <person name="Couloux A."/>
            <person name="Coutinho P.M."/>
            <person name="de Vries R.P."/>
            <person name="Dyer P.S."/>
            <person name="Fillinger S."/>
            <person name="Fournier E."/>
            <person name="Gout L."/>
            <person name="Hahn M."/>
            <person name="Kohn L."/>
            <person name="Lapalu N."/>
            <person name="Plummer K.M."/>
            <person name="Pradier J.M."/>
            <person name="Quevillon E."/>
            <person name="Sharon A."/>
            <person name="Simon A."/>
            <person name="ten Have A."/>
            <person name="Tudzynski B."/>
            <person name="Tudzynski P."/>
            <person name="Wincker P."/>
            <person name="Andrew M."/>
            <person name="Anthouard V."/>
            <person name="Beever R.E."/>
            <person name="Beffa R."/>
            <person name="Benoit I."/>
            <person name="Bouzid O."/>
            <person name="Brault B."/>
            <person name="Chen Z."/>
            <person name="Choquer M."/>
            <person name="Collemare J."/>
            <person name="Cotton P."/>
            <person name="Danchin E.G."/>
            <person name="Da Silva C."/>
            <person name="Gautier A."/>
            <person name="Giraud C."/>
            <person name="Giraud T."/>
            <person name="Gonzalez C."/>
            <person name="Grossetete S."/>
            <person name="Guldener U."/>
            <person name="Henrissat B."/>
            <person name="Howlett B.J."/>
            <person name="Kodira C."/>
            <person name="Kretschmer M."/>
            <person name="Lappartient A."/>
            <person name="Leroch M."/>
            <person name="Levis C."/>
            <person name="Mauceli E."/>
            <person name="Neuveglise C."/>
            <person name="Oeser B."/>
            <person name="Pearson M."/>
            <person name="Poulain J."/>
            <person name="Poussereau N."/>
            <person name="Quesneville H."/>
            <person name="Rascle C."/>
            <person name="Schumacher J."/>
            <person name="Segurens B."/>
            <person name="Sexton A."/>
            <person name="Silva E."/>
            <person name="Sirven C."/>
            <person name="Soanes D.M."/>
            <person name="Talbot N.J."/>
            <person name="Templeton M."/>
            <person name="Yandava C."/>
            <person name="Yarden O."/>
            <person name="Zeng Q."/>
            <person name="Rollins J.A."/>
            <person name="Lebrun M.H."/>
            <person name="Dickman M."/>
        </authorList>
    </citation>
    <scope>NUCLEOTIDE SEQUENCE [LARGE SCALE GENOMIC DNA]</scope>
    <source>
        <strain evidence="3">T4</strain>
    </source>
</reference>
<dbReference type="InParanoid" id="G2YZG1"/>
<dbReference type="EMBL" id="FQ790362">
    <property type="protein sequence ID" value="CCD57009.1"/>
    <property type="molecule type" value="Genomic_DNA"/>
</dbReference>
<feature type="compositionally biased region" description="Basic and acidic residues" evidence="1">
    <location>
        <begin position="1"/>
        <end position="11"/>
    </location>
</feature>
<gene>
    <name evidence="2" type="ORF">BofuT4_P142710.1</name>
</gene>
<sequence length="103" mass="11881">MNDRSTRETQRVKRRGSPLPRARDERPHCVDKKWKLWQDRGSIPTKCTRISKRTKKCGTVVKNDISCVQSMIYSNVKVLKSSDPQFQIKSEVATRFLFSGPLG</sequence>